<keyword evidence="1" id="KW-0343">GTPase activation</keyword>
<dbReference type="GO" id="GO:0008270">
    <property type="term" value="F:zinc ion binding"/>
    <property type="evidence" value="ECO:0007669"/>
    <property type="project" value="UniProtKB-KW"/>
</dbReference>
<dbReference type="FunFam" id="1.10.220.150:FF:000009">
    <property type="entry name" value="stromal membrane-associated protein 1 isoform X1"/>
    <property type="match status" value="1"/>
</dbReference>
<name>A0AAU9JKR3_9CILI</name>
<evidence type="ECO:0000256" key="2">
    <source>
        <dbReference type="ARBA" id="ARBA00022723"/>
    </source>
</evidence>
<dbReference type="InterPro" id="IPR001164">
    <property type="entry name" value="ArfGAP_dom"/>
</dbReference>
<evidence type="ECO:0000256" key="5">
    <source>
        <dbReference type="PROSITE-ProRule" id="PRU00288"/>
    </source>
</evidence>
<comment type="caution">
    <text evidence="8">The sequence shown here is derived from an EMBL/GenBank/DDBJ whole genome shotgun (WGS) entry which is preliminary data.</text>
</comment>
<evidence type="ECO:0000256" key="3">
    <source>
        <dbReference type="ARBA" id="ARBA00022771"/>
    </source>
</evidence>
<feature type="region of interest" description="Disordered" evidence="6">
    <location>
        <begin position="307"/>
        <end position="331"/>
    </location>
</feature>
<reference evidence="8" key="1">
    <citation type="submission" date="2021-09" db="EMBL/GenBank/DDBJ databases">
        <authorList>
            <consortium name="AG Swart"/>
            <person name="Singh M."/>
            <person name="Singh A."/>
            <person name="Seah K."/>
            <person name="Emmerich C."/>
        </authorList>
    </citation>
    <scope>NUCLEOTIDE SEQUENCE</scope>
    <source>
        <strain evidence="8">ATCC30299</strain>
    </source>
</reference>
<dbReference type="SMART" id="SM00105">
    <property type="entry name" value="ArfGap"/>
    <property type="match status" value="1"/>
</dbReference>
<evidence type="ECO:0000256" key="1">
    <source>
        <dbReference type="ARBA" id="ARBA00022468"/>
    </source>
</evidence>
<proteinExistence type="predicted"/>
<dbReference type="AlphaFoldDB" id="A0AAU9JKR3"/>
<gene>
    <name evidence="8" type="ORF">BSTOLATCC_MIC36515</name>
</gene>
<feature type="compositionally biased region" description="Low complexity" evidence="6">
    <location>
        <begin position="157"/>
        <end position="176"/>
    </location>
</feature>
<dbReference type="PROSITE" id="PS50115">
    <property type="entry name" value="ARFGAP"/>
    <property type="match status" value="1"/>
</dbReference>
<dbReference type="GO" id="GO:0005737">
    <property type="term" value="C:cytoplasm"/>
    <property type="evidence" value="ECO:0007669"/>
    <property type="project" value="TreeGrafter"/>
</dbReference>
<accession>A0AAU9JKR3</accession>
<protein>
    <recommendedName>
        <fullName evidence="7">Arf-GAP domain-containing protein</fullName>
    </recommendedName>
</protein>
<sequence length="331" mass="38222">MDYQERLNRILNKPGNRACAECDNRNPRWASISLGVFVCIRCCGLHRKLGTHISKMKSVTLDKWTEEMFRIFEALDNEIANSYWEKKKPHNHSKPTETSSSHSVEVYLRDKYERKLWIEQGEQDIVERVVKGAPINPQKQIAPSPERNPQPKQNHTPKQPMQAQPKPQPSQSISQPQPQPRPQVNSVNLLDGDIRNDPKPLVQNPHWEISFPPPQPVHNPTAFMPNPPPMQMTTNPVPAFPQQMQMFPQVPNQAEIRRIEEEEKKRKISQVMSMYQNTPPVQPHNPNQFTPLGAIAAQKFISDNRNLMPQYPPHPQPQMQPGYPNAYWPSF</sequence>
<dbReference type="EMBL" id="CAJZBQ010000036">
    <property type="protein sequence ID" value="CAG9324735.1"/>
    <property type="molecule type" value="Genomic_DNA"/>
</dbReference>
<keyword evidence="9" id="KW-1185">Reference proteome</keyword>
<feature type="region of interest" description="Disordered" evidence="6">
    <location>
        <begin position="134"/>
        <end position="199"/>
    </location>
</feature>
<dbReference type="PANTHER" id="PTHR45705">
    <property type="entry name" value="FI20236P1"/>
    <property type="match status" value="1"/>
</dbReference>
<evidence type="ECO:0000313" key="8">
    <source>
        <dbReference type="EMBL" id="CAG9324735.1"/>
    </source>
</evidence>
<dbReference type="Pfam" id="PF01412">
    <property type="entry name" value="ArfGap"/>
    <property type="match status" value="1"/>
</dbReference>
<dbReference type="CDD" id="cd08204">
    <property type="entry name" value="ArfGap"/>
    <property type="match status" value="1"/>
</dbReference>
<dbReference type="Proteomes" id="UP001162131">
    <property type="component" value="Unassembled WGS sequence"/>
</dbReference>
<keyword evidence="2" id="KW-0479">Metal-binding</keyword>
<dbReference type="InterPro" id="IPR051718">
    <property type="entry name" value="ARF_GTPase-activating"/>
</dbReference>
<evidence type="ECO:0000313" key="9">
    <source>
        <dbReference type="Proteomes" id="UP001162131"/>
    </source>
</evidence>
<dbReference type="SUPFAM" id="SSF57863">
    <property type="entry name" value="ArfGap/RecO-like zinc finger"/>
    <property type="match status" value="1"/>
</dbReference>
<dbReference type="InterPro" id="IPR038508">
    <property type="entry name" value="ArfGAP_dom_sf"/>
</dbReference>
<evidence type="ECO:0000256" key="4">
    <source>
        <dbReference type="ARBA" id="ARBA00022833"/>
    </source>
</evidence>
<dbReference type="GO" id="GO:0005096">
    <property type="term" value="F:GTPase activator activity"/>
    <property type="evidence" value="ECO:0007669"/>
    <property type="project" value="UniProtKB-KW"/>
</dbReference>
<dbReference type="Gene3D" id="1.10.220.150">
    <property type="entry name" value="Arf GTPase activating protein"/>
    <property type="match status" value="1"/>
</dbReference>
<evidence type="ECO:0000259" key="7">
    <source>
        <dbReference type="PROSITE" id="PS50115"/>
    </source>
</evidence>
<dbReference type="PANTHER" id="PTHR45705:SF1">
    <property type="entry name" value="FI20236P1"/>
    <property type="match status" value="1"/>
</dbReference>
<keyword evidence="4" id="KW-0862">Zinc</keyword>
<dbReference type="PRINTS" id="PR00405">
    <property type="entry name" value="REVINTRACTNG"/>
</dbReference>
<dbReference type="InterPro" id="IPR037278">
    <property type="entry name" value="ARFGAP/RecO"/>
</dbReference>
<organism evidence="8 9">
    <name type="scientific">Blepharisma stoltei</name>
    <dbReference type="NCBI Taxonomy" id="1481888"/>
    <lineage>
        <taxon>Eukaryota</taxon>
        <taxon>Sar</taxon>
        <taxon>Alveolata</taxon>
        <taxon>Ciliophora</taxon>
        <taxon>Postciliodesmatophora</taxon>
        <taxon>Heterotrichea</taxon>
        <taxon>Heterotrichida</taxon>
        <taxon>Blepharismidae</taxon>
        <taxon>Blepharisma</taxon>
    </lineage>
</organism>
<feature type="domain" description="Arf-GAP" evidence="7">
    <location>
        <begin position="4"/>
        <end position="125"/>
    </location>
</feature>
<evidence type="ECO:0000256" key="6">
    <source>
        <dbReference type="SAM" id="MobiDB-lite"/>
    </source>
</evidence>
<keyword evidence="3 5" id="KW-0863">Zinc-finger</keyword>